<keyword evidence="3" id="KW-1133">Transmembrane helix</keyword>
<dbReference type="Pfam" id="PF06583">
    <property type="entry name" value="Neogenin_C"/>
    <property type="match status" value="1"/>
</dbReference>
<dbReference type="Proteomes" id="UP001159363">
    <property type="component" value="Chromosome 13"/>
</dbReference>
<keyword evidence="5" id="KW-0325">Glycoprotein</keyword>
<comment type="caution">
    <text evidence="7">The sequence shown here is derived from an EMBL/GenBank/DDBJ whole genome shotgun (WGS) entry which is preliminary data.</text>
</comment>
<keyword evidence="4" id="KW-0472">Membrane</keyword>
<dbReference type="InterPro" id="IPR010560">
    <property type="entry name" value="Neogenin_C"/>
</dbReference>
<evidence type="ECO:0000256" key="4">
    <source>
        <dbReference type="ARBA" id="ARBA00023136"/>
    </source>
</evidence>
<comment type="subcellular location">
    <subcellularLocation>
        <location evidence="1">Membrane</location>
        <topology evidence="1">Single-pass type I membrane protein</topology>
    </subcellularLocation>
</comment>
<protein>
    <recommendedName>
        <fullName evidence="6">Neogenin C-terminal domain-containing protein</fullName>
    </recommendedName>
</protein>
<evidence type="ECO:0000313" key="8">
    <source>
        <dbReference type="Proteomes" id="UP001159363"/>
    </source>
</evidence>
<reference evidence="7 8" key="1">
    <citation type="submission" date="2023-02" db="EMBL/GenBank/DDBJ databases">
        <title>LHISI_Scaffold_Assembly.</title>
        <authorList>
            <person name="Stuart O.P."/>
            <person name="Cleave R."/>
            <person name="Magrath M.J.L."/>
            <person name="Mikheyev A.S."/>
        </authorList>
    </citation>
    <scope>NUCLEOTIDE SEQUENCE [LARGE SCALE GENOMIC DNA]</scope>
    <source>
        <strain evidence="7">Daus_M_001</strain>
        <tissue evidence="7">Leg muscle</tissue>
    </source>
</reference>
<evidence type="ECO:0000259" key="6">
    <source>
        <dbReference type="Pfam" id="PF06583"/>
    </source>
</evidence>
<gene>
    <name evidence="7" type="ORF">PR048_029935</name>
</gene>
<dbReference type="EMBL" id="JARBHB010000014">
    <property type="protein sequence ID" value="KAJ8868419.1"/>
    <property type="molecule type" value="Genomic_DNA"/>
</dbReference>
<name>A0ABQ9G7J4_9NEOP</name>
<keyword evidence="2" id="KW-0812">Transmembrane</keyword>
<evidence type="ECO:0000256" key="2">
    <source>
        <dbReference type="ARBA" id="ARBA00022692"/>
    </source>
</evidence>
<keyword evidence="8" id="KW-1185">Reference proteome</keyword>
<proteinExistence type="predicted"/>
<evidence type="ECO:0000256" key="1">
    <source>
        <dbReference type="ARBA" id="ARBA00004479"/>
    </source>
</evidence>
<evidence type="ECO:0000256" key="3">
    <source>
        <dbReference type="ARBA" id="ARBA00022989"/>
    </source>
</evidence>
<evidence type="ECO:0000313" key="7">
    <source>
        <dbReference type="EMBL" id="KAJ8868419.1"/>
    </source>
</evidence>
<accession>A0ABQ9G7J4</accession>
<organism evidence="7 8">
    <name type="scientific">Dryococelus australis</name>
    <dbReference type="NCBI Taxonomy" id="614101"/>
    <lineage>
        <taxon>Eukaryota</taxon>
        <taxon>Metazoa</taxon>
        <taxon>Ecdysozoa</taxon>
        <taxon>Arthropoda</taxon>
        <taxon>Hexapoda</taxon>
        <taxon>Insecta</taxon>
        <taxon>Pterygota</taxon>
        <taxon>Neoptera</taxon>
        <taxon>Polyneoptera</taxon>
        <taxon>Phasmatodea</taxon>
        <taxon>Verophasmatodea</taxon>
        <taxon>Anareolatae</taxon>
        <taxon>Phasmatidae</taxon>
        <taxon>Eurycanthinae</taxon>
        <taxon>Dryococelus</taxon>
    </lineage>
</organism>
<sequence>MKGNLKTKAGIKPPDLWIHHDQMELKALEKTRAECSGSGSGVPIAVATLPRVGVPQDYEPLPATSSNSLDKRTYVSSYIGT</sequence>
<feature type="domain" description="Neogenin C-terminal" evidence="6">
    <location>
        <begin position="11"/>
        <end position="80"/>
    </location>
</feature>
<evidence type="ECO:0000256" key="5">
    <source>
        <dbReference type="ARBA" id="ARBA00023180"/>
    </source>
</evidence>